<evidence type="ECO:0000256" key="1">
    <source>
        <dbReference type="ARBA" id="ARBA00022737"/>
    </source>
</evidence>
<dbReference type="InterPro" id="IPR036770">
    <property type="entry name" value="Ankyrin_rpt-contain_sf"/>
</dbReference>
<dbReference type="AlphaFoldDB" id="A0A7S3XJB4"/>
<evidence type="ECO:0000256" key="3">
    <source>
        <dbReference type="PROSITE-ProRule" id="PRU00023"/>
    </source>
</evidence>
<dbReference type="Gene3D" id="1.25.40.20">
    <property type="entry name" value="Ankyrin repeat-containing domain"/>
    <property type="match status" value="1"/>
</dbReference>
<sequence length="335" mass="36826">MEKKMAEFTQQMRQLSGTSDAEVFKTIGGFADEGDRILDKARATESDEEKILVLEEGLAKRTEWVKVLSDAKDAMEEAQQAEQDDEEIVIDDDVEGEHSEEDQQAESDAMVGDVAKLFQKAVRDGNVKVMLDFMNALSKTPGTLTKILNHRDSVGATALHWCAFYGTEAHIALAKVFVKVPGIDLRLEDNHNQSACITACMKGHHEMLDLFLNSAKGLKCDPMKTSAEGLHCAHYAARQDNVRLMQVIQPLLTSENVDVYANASLTATPLYFATENSSEDIIKILLEAGASSAEGKRLEDGTVQSCKEKAQLDLMKQIALVKMLGGKTSEARSEL</sequence>
<organism evidence="4">
    <name type="scientific">Oxyrrhis marina</name>
    <name type="common">Dinoflagellate</name>
    <dbReference type="NCBI Taxonomy" id="2969"/>
    <lineage>
        <taxon>Eukaryota</taxon>
        <taxon>Sar</taxon>
        <taxon>Alveolata</taxon>
        <taxon>Dinophyceae</taxon>
        <taxon>Oxyrrhinales</taxon>
        <taxon>Oxyrrhinaceae</taxon>
        <taxon>Oxyrrhis</taxon>
    </lineage>
</organism>
<dbReference type="EMBL" id="HBIT01011325">
    <property type="protein sequence ID" value="CAE0620569.1"/>
    <property type="molecule type" value="Transcribed_RNA"/>
</dbReference>
<feature type="repeat" description="ANK" evidence="3">
    <location>
        <begin position="265"/>
        <end position="291"/>
    </location>
</feature>
<dbReference type="PANTHER" id="PTHR24198">
    <property type="entry name" value="ANKYRIN REPEAT AND PROTEIN KINASE DOMAIN-CONTAINING PROTEIN"/>
    <property type="match status" value="1"/>
</dbReference>
<name>A0A7S3XJB4_OXYMA</name>
<proteinExistence type="predicted"/>
<keyword evidence="1" id="KW-0677">Repeat</keyword>
<dbReference type="InterPro" id="IPR002110">
    <property type="entry name" value="Ankyrin_rpt"/>
</dbReference>
<reference evidence="4" key="1">
    <citation type="submission" date="2021-01" db="EMBL/GenBank/DDBJ databases">
        <authorList>
            <person name="Corre E."/>
            <person name="Pelletier E."/>
            <person name="Niang G."/>
            <person name="Scheremetjew M."/>
            <person name="Finn R."/>
            <person name="Kale V."/>
            <person name="Holt S."/>
            <person name="Cochrane G."/>
            <person name="Meng A."/>
            <person name="Brown T."/>
            <person name="Cohen L."/>
        </authorList>
    </citation>
    <scope>NUCLEOTIDE SEQUENCE</scope>
    <source>
        <strain evidence="4">CCMP1795</strain>
    </source>
</reference>
<dbReference type="PROSITE" id="PS50297">
    <property type="entry name" value="ANK_REP_REGION"/>
    <property type="match status" value="1"/>
</dbReference>
<protein>
    <submittedName>
        <fullName evidence="4">Uncharacterized protein</fullName>
    </submittedName>
</protein>
<evidence type="ECO:0000256" key="2">
    <source>
        <dbReference type="ARBA" id="ARBA00023043"/>
    </source>
</evidence>
<dbReference type="PROSITE" id="PS50088">
    <property type="entry name" value="ANK_REPEAT"/>
    <property type="match status" value="1"/>
</dbReference>
<dbReference type="PANTHER" id="PTHR24198:SF165">
    <property type="entry name" value="ANKYRIN REPEAT-CONTAINING PROTEIN-RELATED"/>
    <property type="match status" value="1"/>
</dbReference>
<evidence type="ECO:0000313" key="4">
    <source>
        <dbReference type="EMBL" id="CAE0620569.1"/>
    </source>
</evidence>
<dbReference type="SUPFAM" id="SSF48403">
    <property type="entry name" value="Ankyrin repeat"/>
    <property type="match status" value="1"/>
</dbReference>
<keyword evidence="2 3" id="KW-0040">ANK repeat</keyword>
<dbReference type="SMART" id="SM00248">
    <property type="entry name" value="ANK"/>
    <property type="match status" value="4"/>
</dbReference>
<accession>A0A7S3XJB4</accession>
<gene>
    <name evidence="4" type="ORF">OMAR00292_LOCUS5933</name>
</gene>